<feature type="non-terminal residue" evidence="5">
    <location>
        <position position="1"/>
    </location>
</feature>
<accession>A0AAV5SHX6</accession>
<evidence type="ECO:0000313" key="6">
    <source>
        <dbReference type="Proteomes" id="UP001432027"/>
    </source>
</evidence>
<evidence type="ECO:0000256" key="2">
    <source>
        <dbReference type="ARBA" id="ARBA00011748"/>
    </source>
</evidence>
<dbReference type="PANTHER" id="PTHR11245:SF6">
    <property type="entry name" value="DUF19 DOMAIN-CONTAINING PROTEIN"/>
    <property type="match status" value="1"/>
</dbReference>
<evidence type="ECO:0000256" key="4">
    <source>
        <dbReference type="ARBA" id="ARBA00023157"/>
    </source>
</evidence>
<keyword evidence="6" id="KW-1185">Reference proteome</keyword>
<dbReference type="GO" id="GO:0005179">
    <property type="term" value="F:hormone activity"/>
    <property type="evidence" value="ECO:0007669"/>
    <property type="project" value="UniProtKB-KW"/>
</dbReference>
<dbReference type="Proteomes" id="UP001432027">
    <property type="component" value="Unassembled WGS sequence"/>
</dbReference>
<dbReference type="PANTHER" id="PTHR11245">
    <property type="entry name" value="STANNIOCALCIN"/>
    <property type="match status" value="1"/>
</dbReference>
<evidence type="ECO:0000256" key="1">
    <source>
        <dbReference type="ARBA" id="ARBA00008693"/>
    </source>
</evidence>
<keyword evidence="4" id="KW-1015">Disulfide bond</keyword>
<comment type="subunit">
    <text evidence="2">Homodimer; disulfide-linked.</text>
</comment>
<feature type="non-terminal residue" evidence="5">
    <location>
        <position position="85"/>
    </location>
</feature>
<name>A0AAV5SHX6_9BILA</name>
<comment type="caution">
    <text evidence="5">The sequence shown here is derived from an EMBL/GenBank/DDBJ whole genome shotgun (WGS) entry which is preliminary data.</text>
</comment>
<organism evidence="5 6">
    <name type="scientific">Pristionchus entomophagus</name>
    <dbReference type="NCBI Taxonomy" id="358040"/>
    <lineage>
        <taxon>Eukaryota</taxon>
        <taxon>Metazoa</taxon>
        <taxon>Ecdysozoa</taxon>
        <taxon>Nematoda</taxon>
        <taxon>Chromadorea</taxon>
        <taxon>Rhabditida</taxon>
        <taxon>Rhabditina</taxon>
        <taxon>Diplogasteromorpha</taxon>
        <taxon>Diplogasteroidea</taxon>
        <taxon>Neodiplogasteridae</taxon>
        <taxon>Pristionchus</taxon>
    </lineage>
</organism>
<evidence type="ECO:0000313" key="5">
    <source>
        <dbReference type="EMBL" id="GMS82906.1"/>
    </source>
</evidence>
<reference evidence="5" key="1">
    <citation type="submission" date="2023-10" db="EMBL/GenBank/DDBJ databases">
        <title>Genome assembly of Pristionchus species.</title>
        <authorList>
            <person name="Yoshida K."/>
            <person name="Sommer R.J."/>
        </authorList>
    </citation>
    <scope>NUCLEOTIDE SEQUENCE</scope>
    <source>
        <strain evidence="5">RS0144</strain>
    </source>
</reference>
<dbReference type="AlphaFoldDB" id="A0AAV5SHX6"/>
<evidence type="ECO:0008006" key="7">
    <source>
        <dbReference type="Google" id="ProtNLM"/>
    </source>
</evidence>
<gene>
    <name evidence="5" type="ORF">PENTCL1PPCAC_5081</name>
</gene>
<evidence type="ECO:0000256" key="3">
    <source>
        <dbReference type="ARBA" id="ARBA00022702"/>
    </source>
</evidence>
<dbReference type="GO" id="GO:0005615">
    <property type="term" value="C:extracellular space"/>
    <property type="evidence" value="ECO:0007669"/>
    <property type="project" value="TreeGrafter"/>
</dbReference>
<dbReference type="InterPro" id="IPR004978">
    <property type="entry name" value="Stanniocalcin"/>
</dbReference>
<proteinExistence type="inferred from homology"/>
<dbReference type="GO" id="GO:0006874">
    <property type="term" value="P:intracellular calcium ion homeostasis"/>
    <property type="evidence" value="ECO:0007669"/>
    <property type="project" value="TreeGrafter"/>
</dbReference>
<dbReference type="EMBL" id="BTSX01000002">
    <property type="protein sequence ID" value="GMS82906.1"/>
    <property type="molecule type" value="Genomic_DNA"/>
</dbReference>
<keyword evidence="3" id="KW-0372">Hormone</keyword>
<comment type="similarity">
    <text evidence="1">Belongs to the stanniocalcin family.</text>
</comment>
<sequence>SEPLFTAKGKVFLDCVRPCLANFVRTDIIGKSVTNCTDITNLAFGSHVTFYTKCNFCGVVISNIIPFVETFQLSSFLSVNAVEQV</sequence>
<protein>
    <recommendedName>
        <fullName evidence="7">CENP-V/GFA domain-containing protein</fullName>
    </recommendedName>
</protein>